<dbReference type="InterPro" id="IPR029052">
    <property type="entry name" value="Metallo-depent_PP-like"/>
</dbReference>
<gene>
    <name evidence="2" type="ORF">BC781_1011389</name>
</gene>
<dbReference type="GO" id="GO:0009245">
    <property type="term" value="P:lipid A biosynthetic process"/>
    <property type="evidence" value="ECO:0007669"/>
    <property type="project" value="TreeGrafter"/>
</dbReference>
<proteinExistence type="predicted"/>
<dbReference type="AlphaFoldDB" id="A0A315ZHJ4"/>
<dbReference type="InterPro" id="IPR043461">
    <property type="entry name" value="LpxH-like"/>
</dbReference>
<organism evidence="2 3">
    <name type="scientific">Sediminitomix flava</name>
    <dbReference type="NCBI Taxonomy" id="379075"/>
    <lineage>
        <taxon>Bacteria</taxon>
        <taxon>Pseudomonadati</taxon>
        <taxon>Bacteroidota</taxon>
        <taxon>Cytophagia</taxon>
        <taxon>Cytophagales</taxon>
        <taxon>Flammeovirgaceae</taxon>
        <taxon>Sediminitomix</taxon>
    </lineage>
</organism>
<dbReference type="GO" id="GO:0016020">
    <property type="term" value="C:membrane"/>
    <property type="evidence" value="ECO:0007669"/>
    <property type="project" value="GOC"/>
</dbReference>
<dbReference type="OrthoDB" id="9802481at2"/>
<dbReference type="RefSeq" id="WP_109616449.1">
    <property type="nucleotide sequence ID" value="NZ_QGDO01000001.1"/>
</dbReference>
<evidence type="ECO:0000313" key="2">
    <source>
        <dbReference type="EMBL" id="PWJ44991.1"/>
    </source>
</evidence>
<keyword evidence="1 2" id="KW-0378">Hydrolase</keyword>
<comment type="caution">
    <text evidence="2">The sequence shown here is derived from an EMBL/GenBank/DDBJ whole genome shotgun (WGS) entry which is preliminary data.</text>
</comment>
<dbReference type="PANTHER" id="PTHR34990">
    <property type="entry name" value="UDP-2,3-DIACYLGLUCOSAMINE HYDROLASE-RELATED"/>
    <property type="match status" value="1"/>
</dbReference>
<sequence>MYQIDLPEGKKVYFASDFHLGSPSFEESRKREDLIVEWLEEVRKDAAHIFLIGDIFDFWFEFKTVIPKGFIRFQGKLAEITDSGIPVTIFTGNHDMWLFDYFPTELGVQLLREPTDFKIGNHQFHIGHGDGLGPGDYTYKILKKIFANKICQWLFGFLHPNIGIGIATAWSQSSRKKNHFKDEGFVAKEREWIWTYCTEEEAKKHHDFYVFGHRHLPLDLEVNESAKYLNTGAWFSDNSFGVYDGTDLHLEFYKKELIK</sequence>
<dbReference type="Gene3D" id="3.60.21.10">
    <property type="match status" value="1"/>
</dbReference>
<protein>
    <submittedName>
        <fullName evidence="2">UDP-2,3-diacylglucosamine hydrolase</fullName>
    </submittedName>
</protein>
<dbReference type="PANTHER" id="PTHR34990:SF1">
    <property type="entry name" value="UDP-2,3-DIACYLGLUCOSAMINE HYDROLASE"/>
    <property type="match status" value="1"/>
</dbReference>
<keyword evidence="3" id="KW-1185">Reference proteome</keyword>
<accession>A0A315ZHJ4</accession>
<reference evidence="2 3" key="1">
    <citation type="submission" date="2018-03" db="EMBL/GenBank/DDBJ databases">
        <title>Genomic Encyclopedia of Archaeal and Bacterial Type Strains, Phase II (KMG-II): from individual species to whole genera.</title>
        <authorList>
            <person name="Goeker M."/>
        </authorList>
    </citation>
    <scope>NUCLEOTIDE SEQUENCE [LARGE SCALE GENOMIC DNA]</scope>
    <source>
        <strain evidence="2 3">DSM 28229</strain>
    </source>
</reference>
<dbReference type="CDD" id="cd07398">
    <property type="entry name" value="MPP_YbbF-LpxH"/>
    <property type="match status" value="1"/>
</dbReference>
<evidence type="ECO:0000313" key="3">
    <source>
        <dbReference type="Proteomes" id="UP000245535"/>
    </source>
</evidence>
<dbReference type="Proteomes" id="UP000245535">
    <property type="component" value="Unassembled WGS sequence"/>
</dbReference>
<name>A0A315ZHJ4_SEDFL</name>
<dbReference type="GO" id="GO:0008758">
    <property type="term" value="F:UDP-2,3-diacylglucosamine hydrolase activity"/>
    <property type="evidence" value="ECO:0007669"/>
    <property type="project" value="TreeGrafter"/>
</dbReference>
<evidence type="ECO:0000256" key="1">
    <source>
        <dbReference type="ARBA" id="ARBA00022801"/>
    </source>
</evidence>
<dbReference type="SUPFAM" id="SSF56300">
    <property type="entry name" value="Metallo-dependent phosphatases"/>
    <property type="match status" value="1"/>
</dbReference>
<dbReference type="EMBL" id="QGDO01000001">
    <property type="protein sequence ID" value="PWJ44991.1"/>
    <property type="molecule type" value="Genomic_DNA"/>
</dbReference>